<protein>
    <submittedName>
        <fullName evidence="3">MerR family transcriptional regulator</fullName>
    </submittedName>
</protein>
<accession>A0A6L5XE73</accession>
<dbReference type="GO" id="GO:0003700">
    <property type="term" value="F:DNA-binding transcription factor activity"/>
    <property type="evidence" value="ECO:0007669"/>
    <property type="project" value="InterPro"/>
</dbReference>
<reference evidence="3 4" key="1">
    <citation type="submission" date="2019-08" db="EMBL/GenBank/DDBJ databases">
        <title>In-depth cultivation of the pig gut microbiome towards novel bacterial diversity and tailored functional studies.</title>
        <authorList>
            <person name="Wylensek D."/>
            <person name="Hitch T.C.A."/>
            <person name="Clavel T."/>
        </authorList>
    </citation>
    <scope>NUCLEOTIDE SEQUENCE [LARGE SCALE GENOMIC DNA]</scope>
    <source>
        <strain evidence="3 4">Oil-RF-744-WCA-WT-10</strain>
    </source>
</reference>
<proteinExistence type="predicted"/>
<dbReference type="SUPFAM" id="SSF46955">
    <property type="entry name" value="Putative DNA-binding domain"/>
    <property type="match status" value="1"/>
</dbReference>
<dbReference type="CDD" id="cd04765">
    <property type="entry name" value="HTH_MlrA-like_sg2"/>
    <property type="match status" value="1"/>
</dbReference>
<dbReference type="AlphaFoldDB" id="A0A6L5XE73"/>
<keyword evidence="1" id="KW-0238">DNA-binding</keyword>
<dbReference type="InterPro" id="IPR009061">
    <property type="entry name" value="DNA-bd_dom_put_sf"/>
</dbReference>
<dbReference type="EMBL" id="VULT01000007">
    <property type="protein sequence ID" value="MSS17234.1"/>
    <property type="molecule type" value="Genomic_DNA"/>
</dbReference>
<dbReference type="GO" id="GO:0003677">
    <property type="term" value="F:DNA binding"/>
    <property type="evidence" value="ECO:0007669"/>
    <property type="project" value="UniProtKB-KW"/>
</dbReference>
<name>A0A6L5XE73_9BACT</name>
<dbReference type="PANTHER" id="PTHR30204:SF15">
    <property type="entry name" value="BLL5018 PROTEIN"/>
    <property type="match status" value="1"/>
</dbReference>
<dbReference type="InterPro" id="IPR000551">
    <property type="entry name" value="MerR-type_HTH_dom"/>
</dbReference>
<evidence type="ECO:0000256" key="1">
    <source>
        <dbReference type="ARBA" id="ARBA00023125"/>
    </source>
</evidence>
<dbReference type="InterPro" id="IPR047057">
    <property type="entry name" value="MerR_fam"/>
</dbReference>
<dbReference type="Proteomes" id="UP000483362">
    <property type="component" value="Unassembled WGS sequence"/>
</dbReference>
<dbReference type="PANTHER" id="PTHR30204">
    <property type="entry name" value="REDOX-CYCLING DRUG-SENSING TRANSCRIPTIONAL ACTIVATOR SOXR"/>
    <property type="match status" value="1"/>
</dbReference>
<dbReference type="PROSITE" id="PS50937">
    <property type="entry name" value="HTH_MERR_2"/>
    <property type="match status" value="1"/>
</dbReference>
<dbReference type="Pfam" id="PF13411">
    <property type="entry name" value="MerR_1"/>
    <property type="match status" value="1"/>
</dbReference>
<dbReference type="SMART" id="SM00422">
    <property type="entry name" value="HTH_MERR"/>
    <property type="match status" value="1"/>
</dbReference>
<evidence type="ECO:0000313" key="3">
    <source>
        <dbReference type="EMBL" id="MSS17234.1"/>
    </source>
</evidence>
<dbReference type="RefSeq" id="WP_154327212.1">
    <property type="nucleotide sequence ID" value="NZ_CP045696.1"/>
</dbReference>
<sequence>MEELTKRFYRIGDVAEILGIPASTLRYWEKEFTIIKPTRSAKNIRLYTPKDIETIKMIYYLVKEKGLKLDAAQAMIRRNREGVSKRFEVVERLKRVRDQLKAFNKALLEASKAGH</sequence>
<evidence type="ECO:0000259" key="2">
    <source>
        <dbReference type="PROSITE" id="PS50937"/>
    </source>
</evidence>
<organism evidence="3 4">
    <name type="scientific">Sodaliphilus pleomorphus</name>
    <dbReference type="NCBI Taxonomy" id="2606626"/>
    <lineage>
        <taxon>Bacteria</taxon>
        <taxon>Pseudomonadati</taxon>
        <taxon>Bacteroidota</taxon>
        <taxon>Bacteroidia</taxon>
        <taxon>Bacteroidales</taxon>
        <taxon>Muribaculaceae</taxon>
        <taxon>Sodaliphilus</taxon>
    </lineage>
</organism>
<comment type="caution">
    <text evidence="3">The sequence shown here is derived from an EMBL/GenBank/DDBJ whole genome shotgun (WGS) entry which is preliminary data.</text>
</comment>
<keyword evidence="4" id="KW-1185">Reference proteome</keyword>
<dbReference type="Gene3D" id="1.10.1660.10">
    <property type="match status" value="1"/>
</dbReference>
<evidence type="ECO:0000313" key="4">
    <source>
        <dbReference type="Proteomes" id="UP000483362"/>
    </source>
</evidence>
<feature type="domain" description="HTH merR-type" evidence="2">
    <location>
        <begin position="8"/>
        <end position="78"/>
    </location>
</feature>
<gene>
    <name evidence="3" type="ORF">FYJ29_05585</name>
</gene>